<evidence type="ECO:0000259" key="2">
    <source>
        <dbReference type="Pfam" id="PF13966"/>
    </source>
</evidence>
<reference evidence="3" key="1">
    <citation type="journal article" date="2019" name="Sci. Rep.">
        <title>Draft genome of Tanacetum cinerariifolium, the natural source of mosquito coil.</title>
        <authorList>
            <person name="Yamashiro T."/>
            <person name="Shiraishi A."/>
            <person name="Satake H."/>
            <person name="Nakayama K."/>
        </authorList>
    </citation>
    <scope>NUCLEOTIDE SEQUENCE</scope>
</reference>
<dbReference type="AlphaFoldDB" id="A0A6L2J147"/>
<feature type="region of interest" description="Disordered" evidence="1">
    <location>
        <begin position="256"/>
        <end position="282"/>
    </location>
</feature>
<feature type="compositionally biased region" description="Basic and acidic residues" evidence="1">
    <location>
        <begin position="9"/>
        <end position="18"/>
    </location>
</feature>
<gene>
    <name evidence="3" type="ORF">Tci_002298</name>
</gene>
<feature type="region of interest" description="Disordered" evidence="1">
    <location>
        <begin position="1"/>
        <end position="22"/>
    </location>
</feature>
<organism evidence="3">
    <name type="scientific">Tanacetum cinerariifolium</name>
    <name type="common">Dalmatian daisy</name>
    <name type="synonym">Chrysanthemum cinerariifolium</name>
    <dbReference type="NCBI Taxonomy" id="118510"/>
    <lineage>
        <taxon>Eukaryota</taxon>
        <taxon>Viridiplantae</taxon>
        <taxon>Streptophyta</taxon>
        <taxon>Embryophyta</taxon>
        <taxon>Tracheophyta</taxon>
        <taxon>Spermatophyta</taxon>
        <taxon>Magnoliopsida</taxon>
        <taxon>eudicotyledons</taxon>
        <taxon>Gunneridae</taxon>
        <taxon>Pentapetalae</taxon>
        <taxon>asterids</taxon>
        <taxon>campanulids</taxon>
        <taxon>Asterales</taxon>
        <taxon>Asteraceae</taxon>
        <taxon>Asteroideae</taxon>
        <taxon>Anthemideae</taxon>
        <taxon>Anthemidinae</taxon>
        <taxon>Tanacetum</taxon>
    </lineage>
</organism>
<feature type="domain" description="Reverse transcriptase zinc-binding" evidence="2">
    <location>
        <begin position="597"/>
        <end position="679"/>
    </location>
</feature>
<evidence type="ECO:0000256" key="1">
    <source>
        <dbReference type="SAM" id="MobiDB-lite"/>
    </source>
</evidence>
<accession>A0A6L2J147</accession>
<evidence type="ECO:0000313" key="3">
    <source>
        <dbReference type="EMBL" id="GEU30320.1"/>
    </source>
</evidence>
<keyword evidence="3" id="KW-0548">Nucleotidyltransferase</keyword>
<dbReference type="PANTHER" id="PTHR33116:SF78">
    <property type="entry name" value="OS12G0587133 PROTEIN"/>
    <property type="match status" value="1"/>
</dbReference>
<sequence>MGDANPIHTLRDYSRPSHEGYSNTIELPKGNNMVPLSDTIWLVQNGCSFHGLRFEDPNQHLKDFLKLVDSLDLDVVNRERKRLHLFQFSLRDQARNWLEHLPAGFISTWEDLTTRNLSQDVPSTSDRRLIKLKNQVQRLREAHLAPKQPIQVYKIISSREIYNGPYATQYCIENPEQACVDYASSVPTKREASGLVSNFMSSQDARLSKFEADFKQQQNEMTNKIDTVLKAITNRMAGALPSDTVKNPKLNANLKPASQKKKSKMRRTTWKTSIPTLSSPPDPPVSFITEKVSKLNSFFESLGLVPQSSDTEFVCTKGDDGDVMFIEIIKNNDDSHKEEPEVGENAGVRELEVEYFDIFPTRSSKAHLHEDKQIPSVEVFDKVSFYTLFRGNTRDLDSFGEETDKNTTLHHLSRRIVHTEREDGVPSIKSCRHDLSSDDVVDFVMASERSSLKTFGADSSQDLEGDISNDEIKKAVWDCGSNKSSGPDGFTFEFLKKIMAPSWKEQALLFKVEFQKAFDSVRWDHLDDILGKFGFGSKLRGWIRGCLHSSKASVLVNGSPADELLLHRGALSLLLSSVVLPSSSDRWSWTLNGHGDFLVKSAREEIDKHLLVTSSSSTRWSKLLPIKLNLFVWRMFLDKLPTRINLSNRDLDIPCVLCPNCGNEVESRNHLFFDCSMALDLFRLLGRWWNIDIINLINPFFLGIVV</sequence>
<name>A0A6L2J147_TANCI</name>
<dbReference type="InterPro" id="IPR026960">
    <property type="entry name" value="RVT-Znf"/>
</dbReference>
<comment type="caution">
    <text evidence="3">The sequence shown here is derived from an EMBL/GenBank/DDBJ whole genome shotgun (WGS) entry which is preliminary data.</text>
</comment>
<dbReference type="EMBL" id="BKCJ010000147">
    <property type="protein sequence ID" value="GEU30320.1"/>
    <property type="molecule type" value="Genomic_DNA"/>
</dbReference>
<protein>
    <submittedName>
        <fullName evidence="3">RNA-directed DNA polymerase, eukaryota, reverse transcriptase zinc-binding domain protein</fullName>
    </submittedName>
</protein>
<proteinExistence type="predicted"/>
<keyword evidence="3" id="KW-0695">RNA-directed DNA polymerase</keyword>
<dbReference type="GO" id="GO:0003964">
    <property type="term" value="F:RNA-directed DNA polymerase activity"/>
    <property type="evidence" value="ECO:0007669"/>
    <property type="project" value="UniProtKB-KW"/>
</dbReference>
<dbReference type="PANTHER" id="PTHR33116">
    <property type="entry name" value="REVERSE TRANSCRIPTASE ZINC-BINDING DOMAIN-CONTAINING PROTEIN-RELATED-RELATED"/>
    <property type="match status" value="1"/>
</dbReference>
<keyword evidence="3" id="KW-0808">Transferase</keyword>
<dbReference type="Pfam" id="PF13966">
    <property type="entry name" value="zf-RVT"/>
    <property type="match status" value="1"/>
</dbReference>
<feature type="compositionally biased region" description="Basic residues" evidence="1">
    <location>
        <begin position="258"/>
        <end position="269"/>
    </location>
</feature>